<dbReference type="RefSeq" id="WP_120170579.1">
    <property type="nucleotide sequence ID" value="NZ_MCIB01000038.1"/>
</dbReference>
<accession>A0A419SV72</accession>
<reference evidence="3 4" key="1">
    <citation type="submission" date="2016-08" db="EMBL/GenBank/DDBJ databases">
        <title>Novel Firmicutes and Novel Genomes.</title>
        <authorList>
            <person name="Poppleton D.I."/>
            <person name="Gribaldo S."/>
        </authorList>
    </citation>
    <scope>NUCLEOTIDE SEQUENCE [LARGE SCALE GENOMIC DNA]</scope>
    <source>
        <strain evidence="3 4">CTT3</strain>
    </source>
</reference>
<evidence type="ECO:0000259" key="2">
    <source>
        <dbReference type="Pfam" id="PF00561"/>
    </source>
</evidence>
<organism evidence="3 4">
    <name type="scientific">Thermohalobacter berrensis</name>
    <dbReference type="NCBI Taxonomy" id="99594"/>
    <lineage>
        <taxon>Bacteria</taxon>
        <taxon>Bacillati</taxon>
        <taxon>Bacillota</taxon>
        <taxon>Tissierellia</taxon>
        <taxon>Tissierellales</taxon>
        <taxon>Thermohalobacteraceae</taxon>
        <taxon>Thermohalobacter</taxon>
    </lineage>
</organism>
<dbReference type="GO" id="GO:0016787">
    <property type="term" value="F:hydrolase activity"/>
    <property type="evidence" value="ECO:0007669"/>
    <property type="project" value="UniProtKB-KW"/>
</dbReference>
<keyword evidence="1 3" id="KW-0378">Hydrolase</keyword>
<dbReference type="OrthoDB" id="9775557at2"/>
<dbReference type="InterPro" id="IPR000073">
    <property type="entry name" value="AB_hydrolase_1"/>
</dbReference>
<gene>
    <name evidence="3" type="ORF">BET03_06115</name>
</gene>
<dbReference type="EMBL" id="MCIB01000038">
    <property type="protein sequence ID" value="RKD29119.1"/>
    <property type="molecule type" value="Genomic_DNA"/>
</dbReference>
<evidence type="ECO:0000256" key="1">
    <source>
        <dbReference type="ARBA" id="ARBA00022801"/>
    </source>
</evidence>
<dbReference type="InterPro" id="IPR029058">
    <property type="entry name" value="AB_hydrolase_fold"/>
</dbReference>
<dbReference type="SUPFAM" id="SSF53474">
    <property type="entry name" value="alpha/beta-Hydrolases"/>
    <property type="match status" value="1"/>
</dbReference>
<dbReference type="AlphaFoldDB" id="A0A419SV72"/>
<dbReference type="Proteomes" id="UP000284177">
    <property type="component" value="Unassembled WGS sequence"/>
</dbReference>
<dbReference type="PANTHER" id="PTHR43798:SF31">
    <property type="entry name" value="AB HYDROLASE SUPERFAMILY PROTEIN YCLE"/>
    <property type="match status" value="1"/>
</dbReference>
<proteinExistence type="predicted"/>
<name>A0A419SV72_9FIRM</name>
<dbReference type="InterPro" id="IPR050266">
    <property type="entry name" value="AB_hydrolase_sf"/>
</dbReference>
<evidence type="ECO:0000313" key="3">
    <source>
        <dbReference type="EMBL" id="RKD29119.1"/>
    </source>
</evidence>
<evidence type="ECO:0000313" key="4">
    <source>
        <dbReference type="Proteomes" id="UP000284177"/>
    </source>
</evidence>
<dbReference type="Gene3D" id="3.40.50.1820">
    <property type="entry name" value="alpha/beta hydrolase"/>
    <property type="match status" value="1"/>
</dbReference>
<sequence>MKVTIEGLNINYTCEGQGKNILLLHGWGGSIESFLPVFNHLKKRFKVYSIDFPGFGKSDPPREVWGVFDYARLTKKFIDKMGIEEVILIGHSFGGRVSIVLANKYPELIKKMILVDSAGLIPKRPLKYYIKVYSFKLLKFLYRTIFFWDDKEKRMEKFYKKFGSKDYREAGNMRKILVKVVNENLKPLLKDIKASTLLIWGENDEATPVYMGKIMEKEIEDSGLVVLENAGHFSYLDQFNRFVLIVDKFLEESE</sequence>
<comment type="caution">
    <text evidence="3">The sequence shown here is derived from an EMBL/GenBank/DDBJ whole genome shotgun (WGS) entry which is preliminary data.</text>
</comment>
<dbReference type="PRINTS" id="PR00111">
    <property type="entry name" value="ABHYDROLASE"/>
</dbReference>
<dbReference type="PANTHER" id="PTHR43798">
    <property type="entry name" value="MONOACYLGLYCEROL LIPASE"/>
    <property type="match status" value="1"/>
</dbReference>
<dbReference type="Pfam" id="PF00561">
    <property type="entry name" value="Abhydrolase_1"/>
    <property type="match status" value="1"/>
</dbReference>
<keyword evidence="4" id="KW-1185">Reference proteome</keyword>
<protein>
    <submittedName>
        <fullName evidence="3">Alpha/beta hydrolase</fullName>
    </submittedName>
</protein>
<feature type="domain" description="AB hydrolase-1" evidence="2">
    <location>
        <begin position="20"/>
        <end position="237"/>
    </location>
</feature>
<dbReference type="GO" id="GO:0016020">
    <property type="term" value="C:membrane"/>
    <property type="evidence" value="ECO:0007669"/>
    <property type="project" value="TreeGrafter"/>
</dbReference>